<organism evidence="2 3">
    <name type="scientific">Allacma fusca</name>
    <dbReference type="NCBI Taxonomy" id="39272"/>
    <lineage>
        <taxon>Eukaryota</taxon>
        <taxon>Metazoa</taxon>
        <taxon>Ecdysozoa</taxon>
        <taxon>Arthropoda</taxon>
        <taxon>Hexapoda</taxon>
        <taxon>Collembola</taxon>
        <taxon>Symphypleona</taxon>
        <taxon>Sminthuridae</taxon>
        <taxon>Allacma</taxon>
    </lineage>
</organism>
<keyword evidence="3" id="KW-1185">Reference proteome</keyword>
<dbReference type="EMBL" id="CAJVCH010178280">
    <property type="protein sequence ID" value="CAG7729424.1"/>
    <property type="molecule type" value="Genomic_DNA"/>
</dbReference>
<evidence type="ECO:0000313" key="3">
    <source>
        <dbReference type="Proteomes" id="UP000708208"/>
    </source>
</evidence>
<reference evidence="2" key="1">
    <citation type="submission" date="2021-06" db="EMBL/GenBank/DDBJ databases">
        <authorList>
            <person name="Hodson N. C."/>
            <person name="Mongue J. A."/>
            <person name="Jaron S. K."/>
        </authorList>
    </citation>
    <scope>NUCLEOTIDE SEQUENCE</scope>
</reference>
<feature type="compositionally biased region" description="Acidic residues" evidence="1">
    <location>
        <begin position="8"/>
        <end position="26"/>
    </location>
</feature>
<accession>A0A8J2P3A7</accession>
<gene>
    <name evidence="2" type="ORF">AFUS01_LOCUS18140</name>
</gene>
<evidence type="ECO:0000256" key="1">
    <source>
        <dbReference type="SAM" id="MobiDB-lite"/>
    </source>
</evidence>
<protein>
    <submittedName>
        <fullName evidence="2">Uncharacterized protein</fullName>
    </submittedName>
</protein>
<feature type="region of interest" description="Disordered" evidence="1">
    <location>
        <begin position="119"/>
        <end position="144"/>
    </location>
</feature>
<feature type="region of interest" description="Disordered" evidence="1">
    <location>
        <begin position="1"/>
        <end position="42"/>
    </location>
</feature>
<name>A0A8J2P3A7_9HEXA</name>
<evidence type="ECO:0000313" key="2">
    <source>
        <dbReference type="EMBL" id="CAG7729424.1"/>
    </source>
</evidence>
<sequence>QKKIQNSEEFEEEEEVDEEEVDDPTDPEYVPRQNRKQPEKSLEKIRQEVNAEKRSTRNLPQEEEEFRKIKKRLRKNLSLEEEQKLEECLERSIPGRRNYKKRRADAQEIFDRKLQLRSNSRKKAQEIPKNAADGVENARNKKKRKKSVNFIQLESLNKDERAHFVQVFYCYDEDKLDQSLDQEDNLDATE</sequence>
<dbReference type="AlphaFoldDB" id="A0A8J2P3A7"/>
<comment type="caution">
    <text evidence="2">The sequence shown here is derived from an EMBL/GenBank/DDBJ whole genome shotgun (WGS) entry which is preliminary data.</text>
</comment>
<proteinExistence type="predicted"/>
<dbReference type="Proteomes" id="UP000708208">
    <property type="component" value="Unassembled WGS sequence"/>
</dbReference>
<feature type="non-terminal residue" evidence="2">
    <location>
        <position position="1"/>
    </location>
</feature>